<evidence type="ECO:0000259" key="1">
    <source>
        <dbReference type="Pfam" id="PF15567"/>
    </source>
</evidence>
<dbReference type="AlphaFoldDB" id="A0A6J4SLX1"/>
<sequence length="101" mass="11051">MPIDAVKAQALATREVERIAAESGLHDLVLISDKTQEVSEGWVFFWDSEKHLTTGDVRDALGGGGPIFVDRSDGSLAMVWSGESWQTALARYRAGGSIRRF</sequence>
<proteinExistence type="predicted"/>
<reference evidence="2" key="1">
    <citation type="submission" date="2020-02" db="EMBL/GenBank/DDBJ databases">
        <authorList>
            <person name="Meier V. D."/>
        </authorList>
    </citation>
    <scope>NUCLEOTIDE SEQUENCE</scope>
    <source>
        <strain evidence="2">AVDCRST_MAG67</strain>
    </source>
</reference>
<dbReference type="EMBL" id="CADCVQ010000073">
    <property type="protein sequence ID" value="CAA9496823.1"/>
    <property type="molecule type" value="Genomic_DNA"/>
</dbReference>
<dbReference type="Pfam" id="PF15567">
    <property type="entry name" value="Imm35"/>
    <property type="match status" value="1"/>
</dbReference>
<gene>
    <name evidence="2" type="ORF">AVDCRST_MAG67-1763</name>
</gene>
<evidence type="ECO:0000313" key="2">
    <source>
        <dbReference type="EMBL" id="CAA9496823.1"/>
    </source>
</evidence>
<name>A0A6J4SLX1_9ACTN</name>
<protein>
    <recommendedName>
        <fullName evidence="1">Immunity protein 35 domain-containing protein</fullName>
    </recommendedName>
</protein>
<dbReference type="InterPro" id="IPR029082">
    <property type="entry name" value="Imm35"/>
</dbReference>
<organism evidence="2">
    <name type="scientific">uncultured Solirubrobacteraceae bacterium</name>
    <dbReference type="NCBI Taxonomy" id="1162706"/>
    <lineage>
        <taxon>Bacteria</taxon>
        <taxon>Bacillati</taxon>
        <taxon>Actinomycetota</taxon>
        <taxon>Thermoleophilia</taxon>
        <taxon>Solirubrobacterales</taxon>
        <taxon>Solirubrobacteraceae</taxon>
        <taxon>environmental samples</taxon>
    </lineage>
</organism>
<feature type="domain" description="Immunity protein 35" evidence="1">
    <location>
        <begin position="27"/>
        <end position="94"/>
    </location>
</feature>
<accession>A0A6J4SLX1</accession>